<comment type="subcellular location">
    <subcellularLocation>
        <location evidence="1">Secreted</location>
    </subcellularLocation>
</comment>
<dbReference type="Pfam" id="PF21258">
    <property type="entry name" value="Glyco_hydro_120_ins"/>
    <property type="match status" value="1"/>
</dbReference>
<evidence type="ECO:0000256" key="1">
    <source>
        <dbReference type="ARBA" id="ARBA00004613"/>
    </source>
</evidence>
<dbReference type="AlphaFoldDB" id="A0A420XQN6"/>
<evidence type="ECO:0000259" key="5">
    <source>
        <dbReference type="Pfam" id="PF07602"/>
    </source>
</evidence>
<dbReference type="InterPro" id="IPR011050">
    <property type="entry name" value="Pectin_lyase_fold/virulence"/>
</dbReference>
<gene>
    <name evidence="8" type="ORF">CLV35_2027</name>
</gene>
<protein>
    <submittedName>
        <fullName evidence="8">Uncharacterized protein DUF1565</fullName>
    </submittedName>
</protein>
<dbReference type="PANTHER" id="PTHR40088:SF2">
    <property type="entry name" value="SECRETED SUGAR HYDROLASE"/>
    <property type="match status" value="1"/>
</dbReference>
<keyword evidence="3" id="KW-0732">Signal</keyword>
<dbReference type="Pfam" id="PF13229">
    <property type="entry name" value="Beta_helix"/>
    <property type="match status" value="1"/>
</dbReference>
<organism evidence="8 9">
    <name type="scientific">Motilibacter peucedani</name>
    <dbReference type="NCBI Taxonomy" id="598650"/>
    <lineage>
        <taxon>Bacteria</taxon>
        <taxon>Bacillati</taxon>
        <taxon>Actinomycetota</taxon>
        <taxon>Actinomycetes</taxon>
        <taxon>Motilibacterales</taxon>
        <taxon>Motilibacteraceae</taxon>
        <taxon>Motilibacter</taxon>
    </lineage>
</organism>
<feature type="domain" description="Glycoside hydrolase 120 insertion" evidence="7">
    <location>
        <begin position="130"/>
        <end position="253"/>
    </location>
</feature>
<evidence type="ECO:0000259" key="7">
    <source>
        <dbReference type="Pfam" id="PF21258"/>
    </source>
</evidence>
<proteinExistence type="predicted"/>
<evidence type="ECO:0000313" key="9">
    <source>
        <dbReference type="Proteomes" id="UP000281955"/>
    </source>
</evidence>
<evidence type="ECO:0000259" key="6">
    <source>
        <dbReference type="Pfam" id="PF13229"/>
    </source>
</evidence>
<dbReference type="InterPro" id="IPR049169">
    <property type="entry name" value="Glyco_hydro_120_ins"/>
</dbReference>
<evidence type="ECO:0000256" key="4">
    <source>
        <dbReference type="SAM" id="MobiDB-lite"/>
    </source>
</evidence>
<reference evidence="8 9" key="1">
    <citation type="submission" date="2018-10" db="EMBL/GenBank/DDBJ databases">
        <title>Genomic Encyclopedia of Archaeal and Bacterial Type Strains, Phase II (KMG-II): from individual species to whole genera.</title>
        <authorList>
            <person name="Goeker M."/>
        </authorList>
    </citation>
    <scope>NUCLEOTIDE SEQUENCE [LARGE SCALE GENOMIC DNA]</scope>
    <source>
        <strain evidence="8 9">RP-AC37</strain>
    </source>
</reference>
<dbReference type="InterPro" id="IPR012334">
    <property type="entry name" value="Pectin_lyas_fold"/>
</dbReference>
<name>A0A420XQN6_9ACTN</name>
<feature type="domain" description="DUF1565" evidence="5">
    <location>
        <begin position="59"/>
        <end position="97"/>
    </location>
</feature>
<dbReference type="Gene3D" id="2.60.40.1180">
    <property type="entry name" value="Golgi alpha-mannosidase II"/>
    <property type="match status" value="1"/>
</dbReference>
<dbReference type="EMBL" id="RBWV01000011">
    <property type="protein sequence ID" value="RKS75557.1"/>
    <property type="molecule type" value="Genomic_DNA"/>
</dbReference>
<dbReference type="Proteomes" id="UP000281955">
    <property type="component" value="Unassembled WGS sequence"/>
</dbReference>
<dbReference type="InterPro" id="IPR039448">
    <property type="entry name" value="Beta_helix"/>
</dbReference>
<dbReference type="InParanoid" id="A0A420XQN6"/>
<dbReference type="PANTHER" id="PTHR40088">
    <property type="entry name" value="PECTATE LYASE (EUROFUNG)"/>
    <property type="match status" value="1"/>
</dbReference>
<evidence type="ECO:0000256" key="2">
    <source>
        <dbReference type="ARBA" id="ARBA00022525"/>
    </source>
</evidence>
<accession>A0A420XQN6</accession>
<comment type="caution">
    <text evidence="8">The sequence shown here is derived from an EMBL/GenBank/DDBJ whole genome shotgun (WGS) entry which is preliminary data.</text>
</comment>
<dbReference type="InterPro" id="IPR052052">
    <property type="entry name" value="Polysaccharide_Lyase_9"/>
</dbReference>
<keyword evidence="2" id="KW-0964">Secreted</keyword>
<sequence>MNRRTHARAPRAGPPAGAPRGVVEWEAQAPTVGVVPKGAVRGIVRKAHVRMAALHVATTGSDSASGAEDQPLRTIQRAADLARAGDTVVVHGGVYREWVRPRRGGLSDRRRITYLAAPGEHVAIKGSEQVTGWEQAGGSVWRVTVPNTLFGDFNPYAEELVGDWVVHPEGESRRKHLGDVYLNGKSFYEVLSADEVADPPVRAEVVDNWTGLPDQVRDPEQTRFVWYAEVADDATTIWANFQGADPNAELVEINVRRSVFYPTEHHIDFITVRGFELAQAACPWTPPTADQPGLIGPNWAKGWVIEDNVIHDAKCSAVSLGKEASTGHNFATTRGDKPGYQYQLESVFSARHIGWDREHVGSHVVRRNEIYDCGQNGIVGHLGCVFSTIEDNHIHHIALKREFYGYEIGGIKLHAAIDVEIVHNRIHDCSLGTWLDWETQGTRISRNVFYRNNRDLFVEVSHGPYVVDHNVLASPVSFESFSQGGAFVNNLFGGTLRWEPVWDRATPYHVPHSTQVAGYAVIYGGDDRFIGNVFLGGDVDHAYAPDGFPFQGPVGHGTAVFDGHPTSFDEYLARVDAQPAGDHQRFPGVKQPVYLRDNVYAAGARASDGESSPLVLDGDASLEVVDEGTEVYLQLQLPQGFDGVRVGVVTSADLERTRFVDADFEERDGSPLVVDADLTGERKDAASSYPAGPLTSLAGGEARLRVW</sequence>
<dbReference type="SUPFAM" id="SSF51126">
    <property type="entry name" value="Pectin lyase-like"/>
    <property type="match status" value="1"/>
</dbReference>
<dbReference type="Gene3D" id="2.160.20.10">
    <property type="entry name" value="Single-stranded right-handed beta-helix, Pectin lyase-like"/>
    <property type="match status" value="1"/>
</dbReference>
<keyword evidence="9" id="KW-1185">Reference proteome</keyword>
<feature type="domain" description="Right handed beta helix" evidence="6">
    <location>
        <begin position="361"/>
        <end position="483"/>
    </location>
</feature>
<dbReference type="GO" id="GO:0016837">
    <property type="term" value="F:carbon-oxygen lyase activity, acting on polysaccharides"/>
    <property type="evidence" value="ECO:0007669"/>
    <property type="project" value="TreeGrafter"/>
</dbReference>
<dbReference type="InterPro" id="IPR011459">
    <property type="entry name" value="DUF1565"/>
</dbReference>
<evidence type="ECO:0000256" key="3">
    <source>
        <dbReference type="ARBA" id="ARBA00022729"/>
    </source>
</evidence>
<dbReference type="GO" id="GO:0005576">
    <property type="term" value="C:extracellular region"/>
    <property type="evidence" value="ECO:0007669"/>
    <property type="project" value="UniProtKB-SubCell"/>
</dbReference>
<dbReference type="Pfam" id="PF07602">
    <property type="entry name" value="DUF1565"/>
    <property type="match status" value="1"/>
</dbReference>
<dbReference type="InterPro" id="IPR013780">
    <property type="entry name" value="Glyco_hydro_b"/>
</dbReference>
<feature type="region of interest" description="Disordered" evidence="4">
    <location>
        <begin position="1"/>
        <end position="20"/>
    </location>
</feature>
<evidence type="ECO:0000313" key="8">
    <source>
        <dbReference type="EMBL" id="RKS75557.1"/>
    </source>
</evidence>